<keyword evidence="2" id="KW-1185">Reference proteome</keyword>
<gene>
    <name evidence="1" type="primary">Acey_s0131.g1665</name>
    <name evidence="1" type="ORF">Y032_0131g1665</name>
</gene>
<dbReference type="AlphaFoldDB" id="A0A016T6B4"/>
<evidence type="ECO:0000313" key="1">
    <source>
        <dbReference type="EMBL" id="EYB98503.1"/>
    </source>
</evidence>
<dbReference type="Proteomes" id="UP000024635">
    <property type="component" value="Unassembled WGS sequence"/>
</dbReference>
<reference evidence="2" key="1">
    <citation type="journal article" date="2015" name="Nat. Genet.">
        <title>The genome and transcriptome of the zoonotic hookworm Ancylostoma ceylanicum identify infection-specific gene families.</title>
        <authorList>
            <person name="Schwarz E.M."/>
            <person name="Hu Y."/>
            <person name="Antoshechkin I."/>
            <person name="Miller M.M."/>
            <person name="Sternberg P.W."/>
            <person name="Aroian R.V."/>
        </authorList>
    </citation>
    <scope>NUCLEOTIDE SEQUENCE</scope>
    <source>
        <strain evidence="2">HY135</strain>
    </source>
</reference>
<evidence type="ECO:0000313" key="2">
    <source>
        <dbReference type="Proteomes" id="UP000024635"/>
    </source>
</evidence>
<sequence length="88" mass="9804">MWDAPPIRLHPSIVEALNAYVPHKVTWASDEPIQCFFLPDLSGTNLPTSKGWMAWLPTGAFHRPCACAASLLPLRYTRPEVNGMNNNT</sequence>
<protein>
    <submittedName>
        <fullName evidence="1">Uncharacterized protein</fullName>
    </submittedName>
</protein>
<name>A0A016T6B4_9BILA</name>
<accession>A0A016T6B4</accession>
<comment type="caution">
    <text evidence="1">The sequence shown here is derived from an EMBL/GenBank/DDBJ whole genome shotgun (WGS) entry which is preliminary data.</text>
</comment>
<organism evidence="1 2">
    <name type="scientific">Ancylostoma ceylanicum</name>
    <dbReference type="NCBI Taxonomy" id="53326"/>
    <lineage>
        <taxon>Eukaryota</taxon>
        <taxon>Metazoa</taxon>
        <taxon>Ecdysozoa</taxon>
        <taxon>Nematoda</taxon>
        <taxon>Chromadorea</taxon>
        <taxon>Rhabditida</taxon>
        <taxon>Rhabditina</taxon>
        <taxon>Rhabditomorpha</taxon>
        <taxon>Strongyloidea</taxon>
        <taxon>Ancylostomatidae</taxon>
        <taxon>Ancylostomatinae</taxon>
        <taxon>Ancylostoma</taxon>
    </lineage>
</organism>
<proteinExistence type="predicted"/>
<dbReference type="EMBL" id="JARK01001467">
    <property type="protein sequence ID" value="EYB98503.1"/>
    <property type="molecule type" value="Genomic_DNA"/>
</dbReference>